<keyword evidence="1" id="KW-1133">Transmembrane helix</keyword>
<evidence type="ECO:0008006" key="4">
    <source>
        <dbReference type="Google" id="ProtNLM"/>
    </source>
</evidence>
<comment type="caution">
    <text evidence="2">The sequence shown here is derived from an EMBL/GenBank/DDBJ whole genome shotgun (WGS) entry which is preliminary data.</text>
</comment>
<reference evidence="2 3" key="1">
    <citation type="submission" date="2020-08" db="EMBL/GenBank/DDBJ databases">
        <title>A Genomic Blueprint of the Chicken Gut Microbiome.</title>
        <authorList>
            <person name="Gilroy R."/>
            <person name="Ravi A."/>
            <person name="Getino M."/>
            <person name="Pursley I."/>
            <person name="Horton D.L."/>
            <person name="Alikhan N.-F."/>
            <person name="Baker D."/>
            <person name="Gharbi K."/>
            <person name="Hall N."/>
            <person name="Watson M."/>
            <person name="Adriaenssens E.M."/>
            <person name="Foster-Nyarko E."/>
            <person name="Jarju S."/>
            <person name="Secka A."/>
            <person name="Antonio M."/>
            <person name="Oren A."/>
            <person name="Chaudhuri R."/>
            <person name="La Ragione R.M."/>
            <person name="Hildebrand F."/>
            <person name="Pallen M.J."/>
        </authorList>
    </citation>
    <scope>NUCLEOTIDE SEQUENCE [LARGE SCALE GENOMIC DNA]</scope>
    <source>
        <strain evidence="2 3">Sa4CVA2</strain>
    </source>
</reference>
<feature type="transmembrane region" description="Helical" evidence="1">
    <location>
        <begin position="20"/>
        <end position="37"/>
    </location>
</feature>
<keyword evidence="1" id="KW-0472">Membrane</keyword>
<accession>A0ABR8RHN6</accession>
<dbReference type="Proteomes" id="UP000606724">
    <property type="component" value="Unassembled WGS sequence"/>
</dbReference>
<evidence type="ECO:0000313" key="2">
    <source>
        <dbReference type="EMBL" id="MBD7947296.1"/>
    </source>
</evidence>
<keyword evidence="1" id="KW-0812">Transmembrane</keyword>
<sequence length="130" mass="14603">MDFYLFKNGVVDATGLDKDALHIYVGIGVYLLSLLLLRPIFKKYSARAFAALILVTAIALLGEYLDNRQTLTELGVAGLKAAEIKASIHDIVNTCLLSYIIYGLTVWTKTFQSINTVKPMIKRQKKMDYR</sequence>
<feature type="transmembrane region" description="Helical" evidence="1">
    <location>
        <begin position="44"/>
        <end position="65"/>
    </location>
</feature>
<dbReference type="RefSeq" id="WP_191690794.1">
    <property type="nucleotide sequence ID" value="NZ_JACSQR010000008.1"/>
</dbReference>
<proteinExistence type="predicted"/>
<evidence type="ECO:0000313" key="3">
    <source>
        <dbReference type="Proteomes" id="UP000606724"/>
    </source>
</evidence>
<gene>
    <name evidence="2" type="ORF">H9653_04565</name>
</gene>
<evidence type="ECO:0000256" key="1">
    <source>
        <dbReference type="SAM" id="Phobius"/>
    </source>
</evidence>
<protein>
    <recommendedName>
        <fullName evidence="4">VanZ-like domain-containing protein</fullName>
    </recommendedName>
</protein>
<organism evidence="2 3">
    <name type="scientific">Psychrobacter communis</name>
    <dbReference type="NCBI Taxonomy" id="2762238"/>
    <lineage>
        <taxon>Bacteria</taxon>
        <taxon>Pseudomonadati</taxon>
        <taxon>Pseudomonadota</taxon>
        <taxon>Gammaproteobacteria</taxon>
        <taxon>Moraxellales</taxon>
        <taxon>Moraxellaceae</taxon>
        <taxon>Psychrobacter</taxon>
    </lineage>
</organism>
<feature type="transmembrane region" description="Helical" evidence="1">
    <location>
        <begin position="96"/>
        <end position="117"/>
    </location>
</feature>
<dbReference type="EMBL" id="JACSQR010000008">
    <property type="protein sequence ID" value="MBD7947296.1"/>
    <property type="molecule type" value="Genomic_DNA"/>
</dbReference>
<keyword evidence="3" id="KW-1185">Reference proteome</keyword>
<name>A0ABR8RHN6_9GAMM</name>